<dbReference type="EMBL" id="BPLR01001327">
    <property type="protein sequence ID" value="GIZ01641.1"/>
    <property type="molecule type" value="Genomic_DNA"/>
</dbReference>
<dbReference type="AlphaFoldDB" id="A0AAV4Y6M4"/>
<evidence type="ECO:0000313" key="2">
    <source>
        <dbReference type="Proteomes" id="UP001054945"/>
    </source>
</evidence>
<dbReference type="Proteomes" id="UP001054945">
    <property type="component" value="Unassembled WGS sequence"/>
</dbReference>
<reference evidence="1 2" key="1">
    <citation type="submission" date="2021-06" db="EMBL/GenBank/DDBJ databases">
        <title>Caerostris extrusa draft genome.</title>
        <authorList>
            <person name="Kono N."/>
            <person name="Arakawa K."/>
        </authorList>
    </citation>
    <scope>NUCLEOTIDE SEQUENCE [LARGE SCALE GENOMIC DNA]</scope>
</reference>
<evidence type="ECO:0000313" key="1">
    <source>
        <dbReference type="EMBL" id="GIZ01641.1"/>
    </source>
</evidence>
<gene>
    <name evidence="1" type="ORF">CEXT_167671</name>
</gene>
<organism evidence="1 2">
    <name type="scientific">Caerostris extrusa</name>
    <name type="common">Bark spider</name>
    <name type="synonym">Caerostris bankana</name>
    <dbReference type="NCBI Taxonomy" id="172846"/>
    <lineage>
        <taxon>Eukaryota</taxon>
        <taxon>Metazoa</taxon>
        <taxon>Ecdysozoa</taxon>
        <taxon>Arthropoda</taxon>
        <taxon>Chelicerata</taxon>
        <taxon>Arachnida</taxon>
        <taxon>Araneae</taxon>
        <taxon>Araneomorphae</taxon>
        <taxon>Entelegynae</taxon>
        <taxon>Araneoidea</taxon>
        <taxon>Araneidae</taxon>
        <taxon>Caerostris</taxon>
    </lineage>
</organism>
<comment type="caution">
    <text evidence="1">The sequence shown here is derived from an EMBL/GenBank/DDBJ whole genome shotgun (WGS) entry which is preliminary data.</text>
</comment>
<proteinExistence type="predicted"/>
<sequence length="110" mass="12567">MEVKPTFLILNHIEPISDNGERGSQLARGSKCGTDLFSALLSGNNADCRRSGWLLFAENRSTGFLQPDREFLSQIPVHFCKMECDDKNVRYFLVEGFLYCNTWTKDDKLV</sequence>
<name>A0AAV4Y6M4_CAEEX</name>
<protein>
    <submittedName>
        <fullName evidence="1">Uncharacterized protein</fullName>
    </submittedName>
</protein>
<accession>A0AAV4Y6M4</accession>
<keyword evidence="2" id="KW-1185">Reference proteome</keyword>